<accession>A0A1W1WPB8</accession>
<feature type="region of interest" description="Disordered" evidence="1">
    <location>
        <begin position="58"/>
        <end position="106"/>
    </location>
</feature>
<name>A0A1W1WPB8_SULTA</name>
<evidence type="ECO:0000256" key="1">
    <source>
        <dbReference type="SAM" id="MobiDB-lite"/>
    </source>
</evidence>
<protein>
    <submittedName>
        <fullName evidence="2">Uncharacterized protein</fullName>
    </submittedName>
</protein>
<keyword evidence="3" id="KW-1185">Reference proteome</keyword>
<gene>
    <name evidence="2" type="ORF">SAMN00768000_3696</name>
</gene>
<dbReference type="RefSeq" id="WP_084662220.1">
    <property type="nucleotide sequence ID" value="NZ_FWWY01000002.1"/>
</dbReference>
<organism evidence="2 3">
    <name type="scientific">Sulfobacillus thermosulfidooxidans (strain DSM 9293 / VKM B-1269 / AT-1)</name>
    <dbReference type="NCBI Taxonomy" id="929705"/>
    <lineage>
        <taxon>Bacteria</taxon>
        <taxon>Bacillati</taxon>
        <taxon>Bacillota</taxon>
        <taxon>Clostridia</taxon>
        <taxon>Eubacteriales</taxon>
        <taxon>Clostridiales Family XVII. Incertae Sedis</taxon>
        <taxon>Sulfobacillus</taxon>
    </lineage>
</organism>
<feature type="compositionally biased region" description="Pro residues" evidence="1">
    <location>
        <begin position="73"/>
        <end position="84"/>
    </location>
</feature>
<evidence type="ECO:0000313" key="3">
    <source>
        <dbReference type="Proteomes" id="UP000192660"/>
    </source>
</evidence>
<sequence length="125" mass="14023">MGMYRFTIRLHTVDDHELIEALQNYPWGQRQAIIRQALRWYLVPGGFRDLLDTLQHLPRAALPEPEKSAPTPSDSPPSYSPPPTVLGDPTDVPLDALLQGPQTPEEQQAFAQTLEDMFKAFGDPS</sequence>
<dbReference type="AlphaFoldDB" id="A0A1W1WPB8"/>
<dbReference type="Proteomes" id="UP000192660">
    <property type="component" value="Unassembled WGS sequence"/>
</dbReference>
<proteinExistence type="predicted"/>
<evidence type="ECO:0000313" key="2">
    <source>
        <dbReference type="EMBL" id="SMC08158.1"/>
    </source>
</evidence>
<dbReference type="OrthoDB" id="10002370at2"/>
<reference evidence="3" key="1">
    <citation type="submission" date="2017-04" db="EMBL/GenBank/DDBJ databases">
        <authorList>
            <person name="Varghese N."/>
            <person name="Submissions S."/>
        </authorList>
    </citation>
    <scope>NUCLEOTIDE SEQUENCE [LARGE SCALE GENOMIC DNA]</scope>
    <source>
        <strain evidence="3">DSM 9293</strain>
    </source>
</reference>
<dbReference type="EMBL" id="FWWY01000002">
    <property type="protein sequence ID" value="SMC08158.1"/>
    <property type="molecule type" value="Genomic_DNA"/>
</dbReference>